<sequence length="79" mass="9227">MIVVCDPGYSPAPHCSDTENHPCTDISGWYWYPNTDCNHSQHRNQHGSSIQHCRDRDPDLPSCWEPAVHYQYPACWRQQ</sequence>
<comment type="caution">
    <text evidence="1">The sequence shown here is derived from an EMBL/GenBank/DDBJ whole genome shotgun (WGS) entry which is preliminary data.</text>
</comment>
<keyword evidence="2" id="KW-1185">Reference proteome</keyword>
<proteinExistence type="predicted"/>
<organism evidence="1 2">
    <name type="scientific">Dreissena polymorpha</name>
    <name type="common">Zebra mussel</name>
    <name type="synonym">Mytilus polymorpha</name>
    <dbReference type="NCBI Taxonomy" id="45954"/>
    <lineage>
        <taxon>Eukaryota</taxon>
        <taxon>Metazoa</taxon>
        <taxon>Spiralia</taxon>
        <taxon>Lophotrochozoa</taxon>
        <taxon>Mollusca</taxon>
        <taxon>Bivalvia</taxon>
        <taxon>Autobranchia</taxon>
        <taxon>Heteroconchia</taxon>
        <taxon>Euheterodonta</taxon>
        <taxon>Imparidentia</taxon>
        <taxon>Neoheterodontei</taxon>
        <taxon>Myida</taxon>
        <taxon>Dreissenoidea</taxon>
        <taxon>Dreissenidae</taxon>
        <taxon>Dreissena</taxon>
    </lineage>
</organism>
<gene>
    <name evidence="1" type="ORF">DPMN_147775</name>
</gene>
<dbReference type="Proteomes" id="UP000828390">
    <property type="component" value="Unassembled WGS sequence"/>
</dbReference>
<protein>
    <submittedName>
        <fullName evidence="1">Uncharacterized protein</fullName>
    </submittedName>
</protein>
<accession>A0A9D4F8C2</accession>
<dbReference type="AlphaFoldDB" id="A0A9D4F8C2"/>
<evidence type="ECO:0000313" key="1">
    <source>
        <dbReference type="EMBL" id="KAH3794244.1"/>
    </source>
</evidence>
<reference evidence="1" key="2">
    <citation type="submission" date="2020-11" db="EMBL/GenBank/DDBJ databases">
        <authorList>
            <person name="McCartney M.A."/>
            <person name="Auch B."/>
            <person name="Kono T."/>
            <person name="Mallez S."/>
            <person name="Becker A."/>
            <person name="Gohl D.M."/>
            <person name="Silverstein K.A.T."/>
            <person name="Koren S."/>
            <person name="Bechman K.B."/>
            <person name="Herman A."/>
            <person name="Abrahante J.E."/>
            <person name="Garbe J."/>
        </authorList>
    </citation>
    <scope>NUCLEOTIDE SEQUENCE</scope>
    <source>
        <strain evidence="1">Duluth1</strain>
        <tissue evidence="1">Whole animal</tissue>
    </source>
</reference>
<dbReference type="EMBL" id="JAIWYP010000007">
    <property type="protein sequence ID" value="KAH3794244.1"/>
    <property type="molecule type" value="Genomic_DNA"/>
</dbReference>
<reference evidence="1" key="1">
    <citation type="journal article" date="2019" name="bioRxiv">
        <title>The Genome of the Zebra Mussel, Dreissena polymorpha: A Resource for Invasive Species Research.</title>
        <authorList>
            <person name="McCartney M.A."/>
            <person name="Auch B."/>
            <person name="Kono T."/>
            <person name="Mallez S."/>
            <person name="Zhang Y."/>
            <person name="Obille A."/>
            <person name="Becker A."/>
            <person name="Abrahante J.E."/>
            <person name="Garbe J."/>
            <person name="Badalamenti J.P."/>
            <person name="Herman A."/>
            <person name="Mangelson H."/>
            <person name="Liachko I."/>
            <person name="Sullivan S."/>
            <person name="Sone E.D."/>
            <person name="Koren S."/>
            <person name="Silverstein K.A.T."/>
            <person name="Beckman K.B."/>
            <person name="Gohl D.M."/>
        </authorList>
    </citation>
    <scope>NUCLEOTIDE SEQUENCE</scope>
    <source>
        <strain evidence="1">Duluth1</strain>
        <tissue evidence="1">Whole animal</tissue>
    </source>
</reference>
<evidence type="ECO:0000313" key="2">
    <source>
        <dbReference type="Proteomes" id="UP000828390"/>
    </source>
</evidence>
<name>A0A9D4F8C2_DREPO</name>